<dbReference type="Proteomes" id="UP000683925">
    <property type="component" value="Unassembled WGS sequence"/>
</dbReference>
<gene>
    <name evidence="2" type="ORF">POCTA_138.1.T0230068</name>
</gene>
<feature type="region of interest" description="Disordered" evidence="1">
    <location>
        <begin position="60"/>
        <end position="79"/>
    </location>
</feature>
<evidence type="ECO:0000313" key="2">
    <source>
        <dbReference type="EMBL" id="CAD8149917.1"/>
    </source>
</evidence>
<comment type="caution">
    <text evidence="2">The sequence shown here is derived from an EMBL/GenBank/DDBJ whole genome shotgun (WGS) entry which is preliminary data.</text>
</comment>
<proteinExistence type="predicted"/>
<keyword evidence="3" id="KW-1185">Reference proteome</keyword>
<evidence type="ECO:0000313" key="3">
    <source>
        <dbReference type="Proteomes" id="UP000683925"/>
    </source>
</evidence>
<name>A0A8S1TDM4_PAROT</name>
<dbReference type="OMA" id="ISPQINM"/>
<dbReference type="OrthoDB" id="298200at2759"/>
<sequence length="219" mass="25574">MRNQSAKKETNQIRQKLSIKPNIDFQQYSFLASRKNFQSLTCSTQQDSSISNKQFQSLRQLSPTDQHEKTKDQPTKFSSQRLIKMNSREFQDTNKIIKGSFYKKISPQINMNNDNIEVNFVREFNLYNESNPIRENKKNFKIEKEITMQEVFNSKVQVKSSRKLTNDNAQFQAAVSKGILNSYKKLFINSESKNDQVSLGNKNPPLSARTQKINLKQYK</sequence>
<evidence type="ECO:0000256" key="1">
    <source>
        <dbReference type="SAM" id="MobiDB-lite"/>
    </source>
</evidence>
<protein>
    <submittedName>
        <fullName evidence="2">Uncharacterized protein</fullName>
    </submittedName>
</protein>
<accession>A0A8S1TDM4</accession>
<organism evidence="2 3">
    <name type="scientific">Paramecium octaurelia</name>
    <dbReference type="NCBI Taxonomy" id="43137"/>
    <lineage>
        <taxon>Eukaryota</taxon>
        <taxon>Sar</taxon>
        <taxon>Alveolata</taxon>
        <taxon>Ciliophora</taxon>
        <taxon>Intramacronucleata</taxon>
        <taxon>Oligohymenophorea</taxon>
        <taxon>Peniculida</taxon>
        <taxon>Parameciidae</taxon>
        <taxon>Paramecium</taxon>
    </lineage>
</organism>
<dbReference type="EMBL" id="CAJJDP010000023">
    <property type="protein sequence ID" value="CAD8149917.1"/>
    <property type="molecule type" value="Genomic_DNA"/>
</dbReference>
<reference evidence="2" key="1">
    <citation type="submission" date="2021-01" db="EMBL/GenBank/DDBJ databases">
        <authorList>
            <consortium name="Genoscope - CEA"/>
            <person name="William W."/>
        </authorList>
    </citation>
    <scope>NUCLEOTIDE SEQUENCE</scope>
</reference>
<dbReference type="AlphaFoldDB" id="A0A8S1TDM4"/>
<feature type="compositionally biased region" description="Basic and acidic residues" evidence="1">
    <location>
        <begin position="65"/>
        <end position="74"/>
    </location>
</feature>